<dbReference type="HOGENOM" id="CLU_001305_0_0_1"/>
<dbReference type="EMBL" id="AHHD01000011">
    <property type="protein sequence ID" value="EKG22377.1"/>
    <property type="molecule type" value="Genomic_DNA"/>
</dbReference>
<dbReference type="AlphaFoldDB" id="K2SBR9"/>
<dbReference type="Pfam" id="PF12770">
    <property type="entry name" value="CHAT"/>
    <property type="match status" value="1"/>
</dbReference>
<dbReference type="OrthoDB" id="9991317at2759"/>
<dbReference type="Gene3D" id="1.25.40.10">
    <property type="entry name" value="Tetratricopeptide repeat domain"/>
    <property type="match status" value="1"/>
</dbReference>
<dbReference type="VEuPathDB" id="FungiDB:MPH_00274"/>
<organism evidence="2 3">
    <name type="scientific">Macrophomina phaseolina (strain MS6)</name>
    <name type="common">Charcoal rot fungus</name>
    <dbReference type="NCBI Taxonomy" id="1126212"/>
    <lineage>
        <taxon>Eukaryota</taxon>
        <taxon>Fungi</taxon>
        <taxon>Dikarya</taxon>
        <taxon>Ascomycota</taxon>
        <taxon>Pezizomycotina</taxon>
        <taxon>Dothideomycetes</taxon>
        <taxon>Dothideomycetes incertae sedis</taxon>
        <taxon>Botryosphaeriales</taxon>
        <taxon>Botryosphaeriaceae</taxon>
        <taxon>Macrophomina</taxon>
    </lineage>
</organism>
<dbReference type="SUPFAM" id="SSF48452">
    <property type="entry name" value="TPR-like"/>
    <property type="match status" value="1"/>
</dbReference>
<name>K2SBR9_MACPH</name>
<evidence type="ECO:0000259" key="1">
    <source>
        <dbReference type="Pfam" id="PF12770"/>
    </source>
</evidence>
<dbReference type="InParanoid" id="K2SBR9"/>
<accession>K2SBR9</accession>
<proteinExistence type="predicted"/>
<dbReference type="STRING" id="1126212.K2SBR9"/>
<protein>
    <submittedName>
        <fullName evidence="2">Tetratricopeptide-like helical protein</fullName>
    </submittedName>
</protein>
<dbReference type="InterPro" id="IPR024983">
    <property type="entry name" value="CHAT_dom"/>
</dbReference>
<gene>
    <name evidence="2" type="ORF">MPH_00274</name>
</gene>
<evidence type="ECO:0000313" key="3">
    <source>
        <dbReference type="Proteomes" id="UP000007129"/>
    </source>
</evidence>
<comment type="caution">
    <text evidence="2">The sequence shown here is derived from an EMBL/GenBank/DDBJ whole genome shotgun (WGS) entry which is preliminary data.</text>
</comment>
<dbReference type="Proteomes" id="UP000007129">
    <property type="component" value="Unassembled WGS sequence"/>
</dbReference>
<dbReference type="eggNOG" id="KOG4626">
    <property type="taxonomic scope" value="Eukaryota"/>
</dbReference>
<evidence type="ECO:0000313" key="2">
    <source>
        <dbReference type="EMBL" id="EKG22377.1"/>
    </source>
</evidence>
<dbReference type="InterPro" id="IPR011990">
    <property type="entry name" value="TPR-like_helical_dom_sf"/>
</dbReference>
<reference evidence="2 3" key="1">
    <citation type="journal article" date="2012" name="BMC Genomics">
        <title>Tools to kill: Genome of one of the most destructive plant pathogenic fungi Macrophomina phaseolina.</title>
        <authorList>
            <person name="Islam M.S."/>
            <person name="Haque M.S."/>
            <person name="Islam M.M."/>
            <person name="Emdad E.M."/>
            <person name="Halim A."/>
            <person name="Hossen Q.M.M."/>
            <person name="Hossain M.Z."/>
            <person name="Ahmed B."/>
            <person name="Rahim S."/>
            <person name="Rahman M.S."/>
            <person name="Alam M.M."/>
            <person name="Hou S."/>
            <person name="Wan X."/>
            <person name="Saito J.A."/>
            <person name="Alam M."/>
        </authorList>
    </citation>
    <scope>NUCLEOTIDE SEQUENCE [LARGE SCALE GENOMIC DNA]</scope>
    <source>
        <strain evidence="2 3">MS6</strain>
    </source>
</reference>
<sequence>MGSAALSEAELDISAYASQAGDLFRAYNENKDDASLRDGISAAELVVKHAPKSSGQSLKYTWKLAHYLRERYETQGNKADLEQSIDTFRAWLENAPDDHFERPFVLCLLAGALCRLFKASNERPVLEEALRLAERAVRLSALDPTYHLVYLRTVQEQLAQLWKSFAELVVLDQLIQARREVLEESTKMNDAERWRDIDDLNRALYQRFEKSGDVADLREVLPLARVACESMPKGFPRGCNMYSHLSKVLAKSFEAGILPLSGLDESIEALHTAMSMEPIELRDRIGLLVNLSNRHREAYEHGRGVHFLDLAIEYGQKVLQLTPADDPERPNHCQGLAINLKLSFQHSGKQELLDEAIEMYRDALSYTHLPDEDKALISSNLSIALQTRYETSAAVVDLEEAVSVARSAVAWTPAVHHFRCVALNTLGSSLSSLYSRLRRIEDLDEAIVCAREAAACSWDQVDAGMYLNNLSTKLARRYEALDSDADRLESLEFARKAVGATASRQQKYALITHNLSNRLYHEYLVTKRRGDRSAAILEESIHFSRLSIEHTGKSHIDWSDYAYWLGWRQMEFATLTPDEESGWRRYDIAIDTFRDGFLAVGASPIGKVKAGRMAALMLLTRQRWDEADTISREVLQLLSHASPRSMSRQDMQHRLSGLSNISTFAAVASLNCGQDPAKALGLLEQGRGLIAGFLIGSRSDIAALQATDPQIASEYRELVDELSQTATPRPGEDIVQHRQQLTRRLEALERDIRTLPGLSRFQLPASDEQLKELAASGPLVCFNVTKFRSDAFIITAERVSALPLPLLLEDDLKEYSQCVVGERRITRCGLAERSATNAQLSEVLLWLWNVAVKPVVDYLNIPGRPGTPASDLPRLWWVASGRMGLMPLHAAGSGWETSGENTPSRVVSSYVHTLKALAYSREKSKRSDTLRRSILAVDAPSIPGQGWAELNTAPEMAAISSTAEIAGIPSTILTKPTVASVIDEMRNNAIVHFACHGDPDFDDPSRMSLILCTDQHAADRLTVSRLFEEKHDHAELAYLSACCTAQQYSDGLLDEGIHLGSVFQLMGFPAVVATLWEADDAAAADVAATFYRRLLDKDSDGLAAGCLHDALMELRSRKLGRRKKKSDDILAWAPFIHIGI</sequence>
<feature type="domain" description="CHAT" evidence="1">
    <location>
        <begin position="844"/>
        <end position="1139"/>
    </location>
</feature>